<evidence type="ECO:0000313" key="3">
    <source>
        <dbReference type="Proteomes" id="UP000006906"/>
    </source>
</evidence>
<name>A0A2K3DID1_CHLRE</name>
<evidence type="ECO:0000256" key="1">
    <source>
        <dbReference type="SAM" id="MobiDB-lite"/>
    </source>
</evidence>
<proteinExistence type="predicted"/>
<protein>
    <submittedName>
        <fullName evidence="2">Uncharacterized protein</fullName>
    </submittedName>
</protein>
<dbReference type="GeneID" id="66054547"/>
<sequence length="225" mass="23391">MVASGSIALNKEQKQILITSAASRMSGLEADVFDRQLQELLTLLPDLRDRLLSLSPAILVELAADTAGVALKLIQLREWFPAANLGMLLARRPTLLTAAEWGGVAAARDKLHAMFPEGGVDDLVTRQPLLLVEDVDELVGELERLLPGVDMRLMLARNPGIVTELQRGPGALGPGAEFMAGPAGPRHGGPAQGGPGGRGGQAGGAGGGYRLSPGSDLGLGGVDWL</sequence>
<keyword evidence="3" id="KW-1185">Reference proteome</keyword>
<dbReference type="Proteomes" id="UP000006906">
    <property type="component" value="Chromosome 8"/>
</dbReference>
<feature type="region of interest" description="Disordered" evidence="1">
    <location>
        <begin position="179"/>
        <end position="213"/>
    </location>
</feature>
<dbReference type="ExpressionAtlas" id="A0A2K3DID1">
    <property type="expression patterns" value="baseline and differential"/>
</dbReference>
<accession>A0A2K3DID1</accession>
<evidence type="ECO:0000313" key="2">
    <source>
        <dbReference type="EMBL" id="PNW80290.1"/>
    </source>
</evidence>
<dbReference type="Gramene" id="PNW80290">
    <property type="protein sequence ID" value="PNW80290"/>
    <property type="gene ID" value="CHLRE_08g385600v5"/>
</dbReference>
<organism evidence="2 3">
    <name type="scientific">Chlamydomonas reinhardtii</name>
    <name type="common">Chlamydomonas smithii</name>
    <dbReference type="NCBI Taxonomy" id="3055"/>
    <lineage>
        <taxon>Eukaryota</taxon>
        <taxon>Viridiplantae</taxon>
        <taxon>Chlorophyta</taxon>
        <taxon>core chlorophytes</taxon>
        <taxon>Chlorophyceae</taxon>
        <taxon>CS clade</taxon>
        <taxon>Chlamydomonadales</taxon>
        <taxon>Chlamydomonadaceae</taxon>
        <taxon>Chlamydomonas</taxon>
    </lineage>
</organism>
<gene>
    <name evidence="2" type="ORF">CHLRE_08g385600v5</name>
</gene>
<dbReference type="RefSeq" id="XP_042922362.1">
    <property type="nucleotide sequence ID" value="XM_043065361.1"/>
</dbReference>
<feature type="compositionally biased region" description="Gly residues" evidence="1">
    <location>
        <begin position="186"/>
        <end position="209"/>
    </location>
</feature>
<dbReference type="AlphaFoldDB" id="A0A2K3DID1"/>
<reference evidence="2 3" key="1">
    <citation type="journal article" date="2007" name="Science">
        <title>The Chlamydomonas genome reveals the evolution of key animal and plant functions.</title>
        <authorList>
            <person name="Merchant S.S."/>
            <person name="Prochnik S.E."/>
            <person name="Vallon O."/>
            <person name="Harris E.H."/>
            <person name="Karpowicz S.J."/>
            <person name="Witman G.B."/>
            <person name="Terry A."/>
            <person name="Salamov A."/>
            <person name="Fritz-Laylin L.K."/>
            <person name="Marechal-Drouard L."/>
            <person name="Marshall W.F."/>
            <person name="Qu L.H."/>
            <person name="Nelson D.R."/>
            <person name="Sanderfoot A.A."/>
            <person name="Spalding M.H."/>
            <person name="Kapitonov V.V."/>
            <person name="Ren Q."/>
            <person name="Ferris P."/>
            <person name="Lindquist E."/>
            <person name="Shapiro H."/>
            <person name="Lucas S.M."/>
            <person name="Grimwood J."/>
            <person name="Schmutz J."/>
            <person name="Cardol P."/>
            <person name="Cerutti H."/>
            <person name="Chanfreau G."/>
            <person name="Chen C.L."/>
            <person name="Cognat V."/>
            <person name="Croft M.T."/>
            <person name="Dent R."/>
            <person name="Dutcher S."/>
            <person name="Fernandez E."/>
            <person name="Fukuzawa H."/>
            <person name="Gonzalez-Ballester D."/>
            <person name="Gonzalez-Halphen D."/>
            <person name="Hallmann A."/>
            <person name="Hanikenne M."/>
            <person name="Hippler M."/>
            <person name="Inwood W."/>
            <person name="Jabbari K."/>
            <person name="Kalanon M."/>
            <person name="Kuras R."/>
            <person name="Lefebvre P.A."/>
            <person name="Lemaire S.D."/>
            <person name="Lobanov A.V."/>
            <person name="Lohr M."/>
            <person name="Manuell A."/>
            <person name="Meier I."/>
            <person name="Mets L."/>
            <person name="Mittag M."/>
            <person name="Mittelmeier T."/>
            <person name="Moroney J.V."/>
            <person name="Moseley J."/>
            <person name="Napoli C."/>
            <person name="Nedelcu A.M."/>
            <person name="Niyogi K."/>
            <person name="Novoselov S.V."/>
            <person name="Paulsen I.T."/>
            <person name="Pazour G."/>
            <person name="Purton S."/>
            <person name="Ral J.P."/>
            <person name="Riano-Pachon D.M."/>
            <person name="Riekhof W."/>
            <person name="Rymarquis L."/>
            <person name="Schroda M."/>
            <person name="Stern D."/>
            <person name="Umen J."/>
            <person name="Willows R."/>
            <person name="Wilson N."/>
            <person name="Zimmer S.L."/>
            <person name="Allmer J."/>
            <person name="Balk J."/>
            <person name="Bisova K."/>
            <person name="Chen C.J."/>
            <person name="Elias M."/>
            <person name="Gendler K."/>
            <person name="Hauser C."/>
            <person name="Lamb M.R."/>
            <person name="Ledford H."/>
            <person name="Long J.C."/>
            <person name="Minagawa J."/>
            <person name="Page M.D."/>
            <person name="Pan J."/>
            <person name="Pootakham W."/>
            <person name="Roje S."/>
            <person name="Rose A."/>
            <person name="Stahlberg E."/>
            <person name="Terauchi A.M."/>
            <person name="Yang P."/>
            <person name="Ball S."/>
            <person name="Bowler C."/>
            <person name="Dieckmann C.L."/>
            <person name="Gladyshev V.N."/>
            <person name="Green P."/>
            <person name="Jorgensen R."/>
            <person name="Mayfield S."/>
            <person name="Mueller-Roeber B."/>
            <person name="Rajamani S."/>
            <person name="Sayre R.T."/>
            <person name="Brokstein P."/>
            <person name="Dubchak I."/>
            <person name="Goodstein D."/>
            <person name="Hornick L."/>
            <person name="Huang Y.W."/>
            <person name="Jhaveri J."/>
            <person name="Luo Y."/>
            <person name="Martinez D."/>
            <person name="Ngau W.C."/>
            <person name="Otillar B."/>
            <person name="Poliakov A."/>
            <person name="Porter A."/>
            <person name="Szajkowski L."/>
            <person name="Werner G."/>
            <person name="Zhou K."/>
            <person name="Grigoriev I.V."/>
            <person name="Rokhsar D.S."/>
            <person name="Grossman A.R."/>
        </authorList>
    </citation>
    <scope>NUCLEOTIDE SEQUENCE [LARGE SCALE GENOMIC DNA]</scope>
    <source>
        <strain evidence="3">CC-503</strain>
    </source>
</reference>
<dbReference type="EMBL" id="CM008969">
    <property type="protein sequence ID" value="PNW80290.1"/>
    <property type="molecule type" value="Genomic_DNA"/>
</dbReference>
<dbReference type="OrthoDB" id="545443at2759"/>